<organism evidence="3 4">
    <name type="scientific">Pyramidobacter piscolens W5455</name>
    <dbReference type="NCBI Taxonomy" id="352165"/>
    <lineage>
        <taxon>Bacteria</taxon>
        <taxon>Thermotogati</taxon>
        <taxon>Synergistota</taxon>
        <taxon>Synergistia</taxon>
        <taxon>Synergistales</taxon>
        <taxon>Dethiosulfovibrionaceae</taxon>
        <taxon>Pyramidobacter</taxon>
    </lineage>
</organism>
<name>A0ABM9ZYF6_9BACT</name>
<dbReference type="PROSITE" id="PS50983">
    <property type="entry name" value="FE_B12_PBP"/>
    <property type="match status" value="1"/>
</dbReference>
<dbReference type="RefSeq" id="WP_009163550.1">
    <property type="nucleotide sequence ID" value="NZ_ADFP01000007.1"/>
</dbReference>
<dbReference type="Proteomes" id="UP000006462">
    <property type="component" value="Unassembled WGS sequence"/>
</dbReference>
<gene>
    <name evidence="3" type="ORF">HMPREF7215_0493</name>
</gene>
<evidence type="ECO:0000256" key="1">
    <source>
        <dbReference type="SAM" id="SignalP"/>
    </source>
</evidence>
<dbReference type="InterPro" id="IPR002491">
    <property type="entry name" value="ABC_transptr_periplasmic_BD"/>
</dbReference>
<dbReference type="Pfam" id="PF01497">
    <property type="entry name" value="Peripla_BP_2"/>
    <property type="match status" value="1"/>
</dbReference>
<keyword evidence="1" id="KW-0732">Signal</keyword>
<feature type="domain" description="Fe/B12 periplasmic-binding" evidence="2">
    <location>
        <begin position="55"/>
        <end position="331"/>
    </location>
</feature>
<dbReference type="PANTHER" id="PTHR30535:SF34">
    <property type="entry name" value="MOLYBDATE-BINDING PROTEIN MOLA"/>
    <property type="match status" value="1"/>
</dbReference>
<protein>
    <submittedName>
        <fullName evidence="3">Periplasmic binding protein</fullName>
    </submittedName>
</protein>
<keyword evidence="4" id="KW-1185">Reference proteome</keyword>
<sequence length="372" mass="41493">MKKRTFLSLALMMFAAWHVNEGMRGVAQERSTTAAPYTVTDIAGREIAFDKVPERVLALGHGVLQQYAYVCGADRLVGIEETAKSGHSLMGQSVHHAYPELRKIQTVGKGGPKFSPDDEQIAYQAPDVVFIAYENTKEELDELQKKLNVPIVGIGAGMRGAIFGDDAYRTFEIIGKTMRAEKRAAAVIRFMKSAQEDLRKRVADLPENGETVYIGGCSFRGTQGILSTKSHIDLLTTVRANNVMDNLTESVSVVIDKEKLLDLDPEIIILDLSGEALLAEDMKADPGFYQALKAFRNRKAYAIMPYFTYGMNYDTAILDMYSIGKVVHPDRFADVDLERKGAEIYTAFVGKDVYRELMETYPKSFREAQIDE</sequence>
<feature type="chain" id="PRO_5046144194" evidence="1">
    <location>
        <begin position="19"/>
        <end position="372"/>
    </location>
</feature>
<feature type="signal peptide" evidence="1">
    <location>
        <begin position="1"/>
        <end position="18"/>
    </location>
</feature>
<dbReference type="SUPFAM" id="SSF53807">
    <property type="entry name" value="Helical backbone' metal receptor"/>
    <property type="match status" value="1"/>
</dbReference>
<dbReference type="PANTHER" id="PTHR30535">
    <property type="entry name" value="VITAMIN B12-BINDING PROTEIN"/>
    <property type="match status" value="1"/>
</dbReference>
<evidence type="ECO:0000259" key="2">
    <source>
        <dbReference type="PROSITE" id="PS50983"/>
    </source>
</evidence>
<reference evidence="3 4" key="1">
    <citation type="submission" date="2009-12" db="EMBL/GenBank/DDBJ databases">
        <authorList>
            <person name="Shrivastava S."/>
            <person name="Madupu R."/>
            <person name="Durkin A.S."/>
            <person name="Torralba M."/>
            <person name="Methe B."/>
            <person name="Sutton G.G."/>
            <person name="Strausberg R.L."/>
            <person name="Nelson K.E."/>
        </authorList>
    </citation>
    <scope>NUCLEOTIDE SEQUENCE [LARGE SCALE GENOMIC DNA]</scope>
    <source>
        <strain evidence="3 4">W5455</strain>
    </source>
</reference>
<evidence type="ECO:0000313" key="4">
    <source>
        <dbReference type="Proteomes" id="UP000006462"/>
    </source>
</evidence>
<comment type="caution">
    <text evidence="3">The sequence shown here is derived from an EMBL/GenBank/DDBJ whole genome shotgun (WGS) entry which is preliminary data.</text>
</comment>
<evidence type="ECO:0000313" key="3">
    <source>
        <dbReference type="EMBL" id="EFB92026.1"/>
    </source>
</evidence>
<accession>A0ABM9ZYF6</accession>
<dbReference type="GeneID" id="90986483"/>
<dbReference type="InterPro" id="IPR050902">
    <property type="entry name" value="ABC_Transporter_SBP"/>
</dbReference>
<dbReference type="EMBL" id="ADFP01000007">
    <property type="protein sequence ID" value="EFB92026.1"/>
    <property type="molecule type" value="Genomic_DNA"/>
</dbReference>
<proteinExistence type="predicted"/>
<dbReference type="Gene3D" id="3.40.50.1980">
    <property type="entry name" value="Nitrogenase molybdenum iron protein domain"/>
    <property type="match status" value="2"/>
</dbReference>